<keyword evidence="3 9" id="KW-1003">Cell membrane</keyword>
<evidence type="ECO:0000256" key="8">
    <source>
        <dbReference type="ARBA" id="ARBA00023136"/>
    </source>
</evidence>
<dbReference type="PANTHER" id="PTHR42982:SF1">
    <property type="entry name" value="SEC-INDEPENDENT PROTEIN TRANSLOCASE PROTEIN TATA"/>
    <property type="match status" value="1"/>
</dbReference>
<evidence type="ECO:0000313" key="11">
    <source>
        <dbReference type="EMBL" id="AYG58979.1"/>
    </source>
</evidence>
<keyword evidence="7 9" id="KW-0811">Translocation</keyword>
<dbReference type="GO" id="GO:0033281">
    <property type="term" value="C:TAT protein transport complex"/>
    <property type="evidence" value="ECO:0007669"/>
    <property type="project" value="UniProtKB-UniRule"/>
</dbReference>
<comment type="similarity">
    <text evidence="9">Belongs to the TatA/E family.</text>
</comment>
<dbReference type="PANTHER" id="PTHR42982">
    <property type="entry name" value="SEC-INDEPENDENT PROTEIN TRANSLOCASE PROTEIN TATA"/>
    <property type="match status" value="1"/>
</dbReference>
<evidence type="ECO:0000256" key="6">
    <source>
        <dbReference type="ARBA" id="ARBA00022989"/>
    </source>
</evidence>
<name>A0A387FKP4_9HYPH</name>
<organism evidence="11 12">
    <name type="scientific">Rhizobium jaguaris</name>
    <dbReference type="NCBI Taxonomy" id="1312183"/>
    <lineage>
        <taxon>Bacteria</taxon>
        <taxon>Pseudomonadati</taxon>
        <taxon>Pseudomonadota</taxon>
        <taxon>Alphaproteobacteria</taxon>
        <taxon>Hyphomicrobiales</taxon>
        <taxon>Rhizobiaceae</taxon>
        <taxon>Rhizobium/Agrobacterium group</taxon>
        <taxon>Rhizobium</taxon>
    </lineage>
</organism>
<dbReference type="GO" id="GO:0008320">
    <property type="term" value="F:protein transmembrane transporter activity"/>
    <property type="evidence" value="ECO:0007669"/>
    <property type="project" value="UniProtKB-UniRule"/>
</dbReference>
<sequence length="67" mass="7355">MGSLSIWHWLIVLAIALLLFGRGKIPELMGDVAKGIKSFKKGMNDDEDAPSQTTASRTVEHKADETK</sequence>
<dbReference type="GO" id="GO:0043953">
    <property type="term" value="P:protein transport by the Tat complex"/>
    <property type="evidence" value="ECO:0007669"/>
    <property type="project" value="UniProtKB-UniRule"/>
</dbReference>
<dbReference type="InterPro" id="IPR003369">
    <property type="entry name" value="TatA/B/E"/>
</dbReference>
<keyword evidence="8 9" id="KW-0472">Membrane</keyword>
<dbReference type="RefSeq" id="WP_120704016.1">
    <property type="nucleotide sequence ID" value="NZ_CP032694.1"/>
</dbReference>
<protein>
    <recommendedName>
        <fullName evidence="9">Sec-independent protein translocase protein TatA</fullName>
    </recommendedName>
</protein>
<keyword evidence="2 9" id="KW-0813">Transport</keyword>
<evidence type="ECO:0000256" key="9">
    <source>
        <dbReference type="HAMAP-Rule" id="MF_00236"/>
    </source>
</evidence>
<gene>
    <name evidence="9" type="primary">tatA</name>
    <name evidence="11" type="ORF">CCGE525_09340</name>
</gene>
<evidence type="ECO:0000256" key="4">
    <source>
        <dbReference type="ARBA" id="ARBA00022692"/>
    </source>
</evidence>
<feature type="region of interest" description="Disordered" evidence="10">
    <location>
        <begin position="40"/>
        <end position="67"/>
    </location>
</feature>
<evidence type="ECO:0000256" key="7">
    <source>
        <dbReference type="ARBA" id="ARBA00023010"/>
    </source>
</evidence>
<keyword evidence="12" id="KW-1185">Reference proteome</keyword>
<evidence type="ECO:0000256" key="2">
    <source>
        <dbReference type="ARBA" id="ARBA00022448"/>
    </source>
</evidence>
<keyword evidence="6 9" id="KW-1133">Transmembrane helix</keyword>
<dbReference type="InterPro" id="IPR006312">
    <property type="entry name" value="TatA/E"/>
</dbReference>
<comment type="subcellular location">
    <subcellularLocation>
        <location evidence="1 9">Cell membrane</location>
        <topology evidence="1 9">Single-pass membrane protein</topology>
    </subcellularLocation>
</comment>
<evidence type="ECO:0000256" key="5">
    <source>
        <dbReference type="ARBA" id="ARBA00022927"/>
    </source>
</evidence>
<dbReference type="NCBIfam" id="NF001940">
    <property type="entry name" value="PRK00720.1"/>
    <property type="match status" value="1"/>
</dbReference>
<reference evidence="11 12" key="1">
    <citation type="submission" date="2018-10" db="EMBL/GenBank/DDBJ databases">
        <title>Rhizobium etli, R. leguminosarum and a new Rhizobium genospecies from Phaseolus dumosus.</title>
        <authorList>
            <person name="Ramirez-Puebla S.T."/>
            <person name="Rogel-Hernandez M.A."/>
            <person name="Guerrero G."/>
            <person name="Ormeno-Orrillo E."/>
            <person name="Martinez-Romero J.C."/>
            <person name="Negrete-Yankelevich S."/>
            <person name="Martinez-Romero E."/>
        </authorList>
    </citation>
    <scope>NUCLEOTIDE SEQUENCE [LARGE SCALE GENOMIC DNA]</scope>
    <source>
        <strain evidence="11 12">CCGE525</strain>
    </source>
</reference>
<dbReference type="NCBIfam" id="TIGR01411">
    <property type="entry name" value="tatAE"/>
    <property type="match status" value="1"/>
</dbReference>
<proteinExistence type="inferred from homology"/>
<comment type="subunit">
    <text evidence="9">The Tat system comprises two distinct complexes: a TatABC complex, containing multiple copies of TatA, TatB and TatC subunits, and a separate TatA complex, containing only TatA subunits. Substrates initially bind to the TatABC complex, which probably triggers association of the separate TatA complex to form the active translocon.</text>
</comment>
<dbReference type="OrthoDB" id="7161179at2"/>
<evidence type="ECO:0000256" key="1">
    <source>
        <dbReference type="ARBA" id="ARBA00004162"/>
    </source>
</evidence>
<evidence type="ECO:0000313" key="12">
    <source>
        <dbReference type="Proteomes" id="UP000282195"/>
    </source>
</evidence>
<dbReference type="AlphaFoldDB" id="A0A387FKP4"/>
<comment type="function">
    <text evidence="9">Part of the twin-arginine translocation (Tat) system that transports large folded proteins containing a characteristic twin-arginine motif in their signal peptide across membranes. TatA could form the protein-conducting channel of the Tat system.</text>
</comment>
<feature type="compositionally biased region" description="Basic and acidic residues" evidence="10">
    <location>
        <begin position="58"/>
        <end position="67"/>
    </location>
</feature>
<feature type="transmembrane region" description="Helical" evidence="9">
    <location>
        <begin position="6"/>
        <end position="25"/>
    </location>
</feature>
<keyword evidence="5 9" id="KW-0653">Protein transport</keyword>
<dbReference type="Pfam" id="PF02416">
    <property type="entry name" value="TatA_B_E"/>
    <property type="match status" value="1"/>
</dbReference>
<keyword evidence="4 9" id="KW-0812">Transmembrane</keyword>
<dbReference type="EMBL" id="CP032694">
    <property type="protein sequence ID" value="AYG58979.1"/>
    <property type="molecule type" value="Genomic_DNA"/>
</dbReference>
<evidence type="ECO:0000256" key="3">
    <source>
        <dbReference type="ARBA" id="ARBA00022475"/>
    </source>
</evidence>
<dbReference type="Proteomes" id="UP000282195">
    <property type="component" value="Chromosome"/>
</dbReference>
<evidence type="ECO:0000256" key="10">
    <source>
        <dbReference type="SAM" id="MobiDB-lite"/>
    </source>
</evidence>
<dbReference type="HAMAP" id="MF_00236">
    <property type="entry name" value="TatA_E"/>
    <property type="match status" value="1"/>
</dbReference>
<accession>A0A387FKP4</accession>
<dbReference type="Gene3D" id="1.20.5.3310">
    <property type="match status" value="1"/>
</dbReference>
<dbReference type="KEGG" id="rjg:CCGE525_09340"/>